<keyword evidence="8" id="KW-1185">Reference proteome</keyword>
<dbReference type="PANTHER" id="PTHR43791:SF39">
    <property type="entry name" value="TRANSPORTER LIZ1_SEO1, PUTATIVE (AFU_ORTHOLOGUE AFUA_3G00980)-RELATED"/>
    <property type="match status" value="1"/>
</dbReference>
<dbReference type="EMBL" id="JAJVCZ030000012">
    <property type="protein sequence ID" value="KAL0253274.1"/>
    <property type="molecule type" value="Genomic_DNA"/>
</dbReference>
<dbReference type="Proteomes" id="UP001430584">
    <property type="component" value="Unassembled WGS sequence"/>
</dbReference>
<feature type="transmembrane region" description="Helical" evidence="6">
    <location>
        <begin position="73"/>
        <end position="93"/>
    </location>
</feature>
<feature type="transmembrane region" description="Helical" evidence="6">
    <location>
        <begin position="32"/>
        <end position="53"/>
    </location>
</feature>
<feature type="transmembrane region" description="Helical" evidence="6">
    <location>
        <begin position="333"/>
        <end position="355"/>
    </location>
</feature>
<reference evidence="7 8" key="1">
    <citation type="submission" date="2024-02" db="EMBL/GenBank/DDBJ databases">
        <title>De novo assembly and annotation of 12 fungi associated with fruit tree decline syndrome in Ontario, Canada.</title>
        <authorList>
            <person name="Sulman M."/>
            <person name="Ellouze W."/>
            <person name="Ilyukhin E."/>
        </authorList>
    </citation>
    <scope>NUCLEOTIDE SEQUENCE [LARGE SCALE GENOMIC DNA]</scope>
    <source>
        <strain evidence="7 8">FDS-637</strain>
    </source>
</reference>
<feature type="transmembrane region" description="Helical" evidence="6">
    <location>
        <begin position="100"/>
        <end position="119"/>
    </location>
</feature>
<dbReference type="Gene3D" id="1.20.1250.20">
    <property type="entry name" value="MFS general substrate transporter like domains"/>
    <property type="match status" value="2"/>
</dbReference>
<evidence type="ECO:0008006" key="9">
    <source>
        <dbReference type="Google" id="ProtNLM"/>
    </source>
</evidence>
<evidence type="ECO:0000256" key="3">
    <source>
        <dbReference type="ARBA" id="ARBA00022692"/>
    </source>
</evidence>
<feature type="transmembrane region" description="Helical" evidence="6">
    <location>
        <begin position="125"/>
        <end position="148"/>
    </location>
</feature>
<dbReference type="SUPFAM" id="SSF103473">
    <property type="entry name" value="MFS general substrate transporter"/>
    <property type="match status" value="1"/>
</dbReference>
<evidence type="ECO:0000313" key="7">
    <source>
        <dbReference type="EMBL" id="KAL0253274.1"/>
    </source>
</evidence>
<feature type="transmembrane region" description="Helical" evidence="6">
    <location>
        <begin position="160"/>
        <end position="177"/>
    </location>
</feature>
<feature type="transmembrane region" description="Helical" evidence="6">
    <location>
        <begin position="197"/>
        <end position="218"/>
    </location>
</feature>
<organism evidence="7 8">
    <name type="scientific">Diplodia seriata</name>
    <dbReference type="NCBI Taxonomy" id="420778"/>
    <lineage>
        <taxon>Eukaryota</taxon>
        <taxon>Fungi</taxon>
        <taxon>Dikarya</taxon>
        <taxon>Ascomycota</taxon>
        <taxon>Pezizomycotina</taxon>
        <taxon>Dothideomycetes</taxon>
        <taxon>Dothideomycetes incertae sedis</taxon>
        <taxon>Botryosphaeriales</taxon>
        <taxon>Botryosphaeriaceae</taxon>
        <taxon>Diplodia</taxon>
    </lineage>
</organism>
<comment type="caution">
    <text evidence="7">The sequence shown here is derived from an EMBL/GenBank/DDBJ whole genome shotgun (WGS) entry which is preliminary data.</text>
</comment>
<feature type="transmembrane region" description="Helical" evidence="6">
    <location>
        <begin position="265"/>
        <end position="282"/>
    </location>
</feature>
<proteinExistence type="predicted"/>
<accession>A0ABR3BY05</accession>
<feature type="transmembrane region" description="Helical" evidence="6">
    <location>
        <begin position="307"/>
        <end position="326"/>
    </location>
</feature>
<evidence type="ECO:0000256" key="6">
    <source>
        <dbReference type="SAM" id="Phobius"/>
    </source>
</evidence>
<dbReference type="PANTHER" id="PTHR43791">
    <property type="entry name" value="PERMEASE-RELATED"/>
    <property type="match status" value="1"/>
</dbReference>
<keyword evidence="5 6" id="KW-0472">Membrane</keyword>
<evidence type="ECO:0000256" key="4">
    <source>
        <dbReference type="ARBA" id="ARBA00022989"/>
    </source>
</evidence>
<evidence type="ECO:0000313" key="8">
    <source>
        <dbReference type="Proteomes" id="UP001430584"/>
    </source>
</evidence>
<dbReference type="InterPro" id="IPR011701">
    <property type="entry name" value="MFS"/>
</dbReference>
<comment type="subcellular location">
    <subcellularLocation>
        <location evidence="1">Membrane</location>
        <topology evidence="1">Multi-pass membrane protein</topology>
    </subcellularLocation>
</comment>
<feature type="transmembrane region" description="Helical" evidence="6">
    <location>
        <begin position="361"/>
        <end position="381"/>
    </location>
</feature>
<sequence>MSTSPQRWYHKWAWYDPRETKEERRLLLKQDFMILTFGCLTFFTKFLDLQAFQNAYVTGMKEDVGMEGNDLQYTTGVFQAGYCAMMIPANFLLTRVSPNIFIPICEAIWGCLTLATAFADTVSHVYAIRFLSGVFETVAYPGVIYCIGSWYKRSEISRRLSLFYIAGPLGTMFAGYFQSACYTNLDGVHGMAGWRWLFIVCGCLTIPIAAFGALVFPARPDSPTPSRWLSASEIALARARLASDGNEAPQVKLTKGVIASVFKSWHWYSFVLLYIVFNQAMITNGQPFSLYLKAHADVYSPSEINNIPTGQSAVSIVAALGFCYWADATGVRWVPSLVICGCMVFGSVCMAVWYIPIGLKLFAFYVAGLGGALNPLFMSWASEVTVGSAEERTVVVASMNAYGQALLAGLNIVTFPTPEAPRFKFGWYWVMANNIVQIMVVIGIAYLHTREKRRDTQVFEGIEVDNGDDVEGVDAPSILKK</sequence>
<evidence type="ECO:0000256" key="2">
    <source>
        <dbReference type="ARBA" id="ARBA00022448"/>
    </source>
</evidence>
<dbReference type="InterPro" id="IPR036259">
    <property type="entry name" value="MFS_trans_sf"/>
</dbReference>
<gene>
    <name evidence="7" type="ORF">SLS55_010246</name>
</gene>
<name>A0ABR3BY05_9PEZI</name>
<dbReference type="GeneID" id="92014331"/>
<keyword evidence="2" id="KW-0813">Transport</keyword>
<evidence type="ECO:0000256" key="1">
    <source>
        <dbReference type="ARBA" id="ARBA00004141"/>
    </source>
</evidence>
<keyword evidence="4 6" id="KW-1133">Transmembrane helix</keyword>
<dbReference type="RefSeq" id="XP_066627918.1">
    <property type="nucleotide sequence ID" value="XM_066781635.1"/>
</dbReference>
<dbReference type="Pfam" id="PF07690">
    <property type="entry name" value="MFS_1"/>
    <property type="match status" value="1"/>
</dbReference>
<keyword evidence="3 6" id="KW-0812">Transmembrane</keyword>
<feature type="transmembrane region" description="Helical" evidence="6">
    <location>
        <begin position="393"/>
        <end position="415"/>
    </location>
</feature>
<evidence type="ECO:0000256" key="5">
    <source>
        <dbReference type="ARBA" id="ARBA00023136"/>
    </source>
</evidence>
<protein>
    <recommendedName>
        <fullName evidence="9">Pantothenate transporter liz1</fullName>
    </recommendedName>
</protein>
<feature type="transmembrane region" description="Helical" evidence="6">
    <location>
        <begin position="427"/>
        <end position="447"/>
    </location>
</feature>